<comment type="subcellular location">
    <subcellularLocation>
        <location evidence="6">Golgi apparatus</location>
        <location evidence="6">Golgi stack membrane</location>
        <topology evidence="6">Single-pass type II membrane protein</topology>
    </subcellularLocation>
</comment>
<reference evidence="9 10" key="1">
    <citation type="submission" date="2024-06" db="EMBL/GenBank/DDBJ databases">
        <authorList>
            <person name="Kraege A."/>
            <person name="Thomma B."/>
        </authorList>
    </citation>
    <scope>NUCLEOTIDE SEQUENCE [LARGE SCALE GENOMIC DNA]</scope>
</reference>
<keyword evidence="10" id="KW-1185">Reference proteome</keyword>
<evidence type="ECO:0000256" key="8">
    <source>
        <dbReference type="SAM" id="SignalP"/>
    </source>
</evidence>
<organism evidence="9 10">
    <name type="scientific">Coccomyxa viridis</name>
    <dbReference type="NCBI Taxonomy" id="1274662"/>
    <lineage>
        <taxon>Eukaryota</taxon>
        <taxon>Viridiplantae</taxon>
        <taxon>Chlorophyta</taxon>
        <taxon>core chlorophytes</taxon>
        <taxon>Trebouxiophyceae</taxon>
        <taxon>Trebouxiophyceae incertae sedis</taxon>
        <taxon>Coccomyxaceae</taxon>
        <taxon>Coccomyxa</taxon>
    </lineage>
</organism>
<dbReference type="Gene3D" id="3.40.50.11350">
    <property type="match status" value="1"/>
</dbReference>
<feature type="compositionally biased region" description="Basic and acidic residues" evidence="7">
    <location>
        <begin position="39"/>
        <end position="65"/>
    </location>
</feature>
<dbReference type="Proteomes" id="UP001497392">
    <property type="component" value="Unassembled WGS sequence"/>
</dbReference>
<dbReference type="Pfam" id="PF03254">
    <property type="entry name" value="XG_FTase"/>
    <property type="match status" value="1"/>
</dbReference>
<name>A0ABP1FVG4_9CHLO</name>
<dbReference type="EMBL" id="CAXHTA020000006">
    <property type="protein sequence ID" value="CAL5222178.1"/>
    <property type="molecule type" value="Genomic_DNA"/>
</dbReference>
<evidence type="ECO:0000256" key="5">
    <source>
        <dbReference type="ARBA" id="ARBA00023316"/>
    </source>
</evidence>
<dbReference type="InterPro" id="IPR004938">
    <property type="entry name" value="XG_FTase"/>
</dbReference>
<sequence>MSVRVRPRSSSLRTLHCRKIVPLIFLLISCGTAKSTSILHDDGSRPSSIDKREREPGSDRKRSEHSPAPALTKVRAQQRLRYADWQARMQPLAGRLEEYRDQHLECTDGNGMPGPYIVVRIEDKAAGIGNELPGVITGFFLALLLERCFFVDFPFYNNHFTHELDFSWQHHHQRLLEIGHDANATKNLPERIPGGYETLGELWMFKNLERHYAKSYGLELFGDLDYQAALVQSNPRYKGFFDRYFPTREVFAALAAFVLQVAPEFEQEIQAYKARRFKLYTIGIQIRRRKCNGDRKDLHCEYRPSIESYCQVARSIQLAMGLHDKDVAFFLAADEPATYLQVAQILGAERVLWTDNGIAPTHQHSATGEFADVWNEAENPGTVTSALIDMALLSHCDDMVVTMASSFGYVAAAWAGYAPVYMVYGEHTSSQNPYWYRAISSEPCFWQAKNMMRQVDARYVNRFKENPFWMQYTQCHNDWE</sequence>
<feature type="region of interest" description="Disordered" evidence="7">
    <location>
        <begin position="37"/>
        <end position="70"/>
    </location>
</feature>
<evidence type="ECO:0000256" key="3">
    <source>
        <dbReference type="ARBA" id="ARBA00022679"/>
    </source>
</evidence>
<evidence type="ECO:0000313" key="9">
    <source>
        <dbReference type="EMBL" id="CAL5222178.1"/>
    </source>
</evidence>
<keyword evidence="5 6" id="KW-0961">Cell wall biogenesis/degradation</keyword>
<dbReference type="PANTHER" id="PTHR31889">
    <property type="entry name" value="FUCOSYLTRANSFERASE 2-RELATED"/>
    <property type="match status" value="1"/>
</dbReference>
<comment type="caution">
    <text evidence="9">The sequence shown here is derived from an EMBL/GenBank/DDBJ whole genome shotgun (WGS) entry which is preliminary data.</text>
</comment>
<evidence type="ECO:0000256" key="4">
    <source>
        <dbReference type="ARBA" id="ARBA00023180"/>
    </source>
</evidence>
<feature type="signal peptide" evidence="8">
    <location>
        <begin position="1"/>
        <end position="35"/>
    </location>
</feature>
<dbReference type="EC" id="2.4.1.-" evidence="6"/>
<evidence type="ECO:0000256" key="7">
    <source>
        <dbReference type="SAM" id="MobiDB-lite"/>
    </source>
</evidence>
<keyword evidence="4" id="KW-0325">Glycoprotein</keyword>
<accession>A0ABP1FVG4</accession>
<keyword evidence="2 6" id="KW-0328">Glycosyltransferase</keyword>
<comment type="similarity">
    <text evidence="1 6">Belongs to the glycosyltransferase 37 family.</text>
</comment>
<protein>
    <recommendedName>
        <fullName evidence="6">Fucosyltransferase</fullName>
        <ecNumber evidence="6">2.4.1.-</ecNumber>
    </recommendedName>
</protein>
<dbReference type="PANTHER" id="PTHR31889:SF35">
    <property type="entry name" value="FUCOSYLTRANSFERASE"/>
    <property type="match status" value="1"/>
</dbReference>
<evidence type="ECO:0000256" key="6">
    <source>
        <dbReference type="RuleBase" id="RU367004"/>
    </source>
</evidence>
<proteinExistence type="inferred from homology"/>
<keyword evidence="3 6" id="KW-0808">Transferase</keyword>
<keyword evidence="6" id="KW-0333">Golgi apparatus</keyword>
<gene>
    <name evidence="9" type="primary">g4505</name>
    <name evidence="9" type="ORF">VP750_LOCUS3837</name>
</gene>
<dbReference type="PROSITE" id="PS51257">
    <property type="entry name" value="PROKAR_LIPOPROTEIN"/>
    <property type="match status" value="1"/>
</dbReference>
<evidence type="ECO:0000256" key="1">
    <source>
        <dbReference type="ARBA" id="ARBA00010481"/>
    </source>
</evidence>
<evidence type="ECO:0000313" key="10">
    <source>
        <dbReference type="Proteomes" id="UP001497392"/>
    </source>
</evidence>
<comment type="function">
    <text evidence="6">May be involved in cell wall biosynthesis.</text>
</comment>
<feature type="chain" id="PRO_5046812735" description="Fucosyltransferase" evidence="8">
    <location>
        <begin position="36"/>
        <end position="480"/>
    </location>
</feature>
<evidence type="ECO:0000256" key="2">
    <source>
        <dbReference type="ARBA" id="ARBA00022676"/>
    </source>
</evidence>
<keyword evidence="8" id="KW-0732">Signal</keyword>